<evidence type="ECO:0000259" key="6">
    <source>
        <dbReference type="PROSITE" id="PS50966"/>
    </source>
</evidence>
<feature type="compositionally biased region" description="Polar residues" evidence="5">
    <location>
        <begin position="849"/>
        <end position="859"/>
    </location>
</feature>
<evidence type="ECO:0000256" key="4">
    <source>
        <dbReference type="PROSITE-ProRule" id="PRU00325"/>
    </source>
</evidence>
<keyword evidence="7" id="KW-1185">Reference proteome</keyword>
<organism evidence="7 8">
    <name type="scientific">Spinacia oleracea</name>
    <name type="common">Spinach</name>
    <dbReference type="NCBI Taxonomy" id="3562"/>
    <lineage>
        <taxon>Eukaryota</taxon>
        <taxon>Viridiplantae</taxon>
        <taxon>Streptophyta</taxon>
        <taxon>Embryophyta</taxon>
        <taxon>Tracheophyta</taxon>
        <taxon>Spermatophyta</taxon>
        <taxon>Magnoliopsida</taxon>
        <taxon>eudicotyledons</taxon>
        <taxon>Gunneridae</taxon>
        <taxon>Pentapetalae</taxon>
        <taxon>Caryophyllales</taxon>
        <taxon>Chenopodiaceae</taxon>
        <taxon>Chenopodioideae</taxon>
        <taxon>Anserineae</taxon>
        <taxon>Spinacia</taxon>
    </lineage>
</organism>
<feature type="compositionally biased region" description="Basic residues" evidence="5">
    <location>
        <begin position="819"/>
        <end position="830"/>
    </location>
</feature>
<keyword evidence="1" id="KW-0479">Metal-binding</keyword>
<reference evidence="7" key="1">
    <citation type="journal article" date="2021" name="Nat. Commun.">
        <title>Genomic analyses provide insights into spinach domestication and the genetic basis of agronomic traits.</title>
        <authorList>
            <person name="Cai X."/>
            <person name="Sun X."/>
            <person name="Xu C."/>
            <person name="Sun H."/>
            <person name="Wang X."/>
            <person name="Ge C."/>
            <person name="Zhang Z."/>
            <person name="Wang Q."/>
            <person name="Fei Z."/>
            <person name="Jiao C."/>
            <person name="Wang Q."/>
        </authorList>
    </citation>
    <scope>NUCLEOTIDE SEQUENCE [LARGE SCALE GENOMIC DNA]</scope>
    <source>
        <strain evidence="7">cv. Varoflay</strain>
    </source>
</reference>
<proteinExistence type="predicted"/>
<protein>
    <submittedName>
        <fullName evidence="8">Protein FAR1-RELATED SEQUENCE 5-like</fullName>
    </submittedName>
</protein>
<evidence type="ECO:0000256" key="5">
    <source>
        <dbReference type="SAM" id="MobiDB-lite"/>
    </source>
</evidence>
<evidence type="ECO:0000313" key="7">
    <source>
        <dbReference type="Proteomes" id="UP000813463"/>
    </source>
</evidence>
<dbReference type="GeneID" id="110791378"/>
<dbReference type="InterPro" id="IPR006564">
    <property type="entry name" value="Znf_PMZ"/>
</dbReference>
<dbReference type="InterPro" id="IPR007527">
    <property type="entry name" value="Znf_SWIM"/>
</dbReference>
<dbReference type="RefSeq" id="XP_056695557.1">
    <property type="nucleotide sequence ID" value="XM_056839579.1"/>
</dbReference>
<accession>A0ABM3RIY9</accession>
<name>A0ABM3RIY9_SPIOL</name>
<evidence type="ECO:0000313" key="8">
    <source>
        <dbReference type="RefSeq" id="XP_056695557.1"/>
    </source>
</evidence>
<dbReference type="Proteomes" id="UP000813463">
    <property type="component" value="Chromosome 3"/>
</dbReference>
<evidence type="ECO:0000256" key="1">
    <source>
        <dbReference type="ARBA" id="ARBA00022723"/>
    </source>
</evidence>
<feature type="domain" description="SWIM-type" evidence="6">
    <location>
        <begin position="628"/>
        <end position="664"/>
    </location>
</feature>
<dbReference type="Pfam" id="PF10551">
    <property type="entry name" value="MULE"/>
    <property type="match status" value="1"/>
</dbReference>
<keyword evidence="2 4" id="KW-0863">Zinc-finger</keyword>
<sequence length="927" mass="108040">MVLLYRYGERDPLKFEGGKHGGKISPICSKVFREKLEGKIYTKFLRLKQEFLCFFYRREKETRKCSCFQQERERNQNKIVHMREKDKGRLGMVPTYRELNMVEFVGNDNEDVIEDVIEEVNITDDEEENGVDDDVVSPPFVGMVFQSWEEVDTYYKRRRVEGKRVYSTRDELGTKRSKKCDFPVLMYCNRTKDGEWVVKRAVNEHKNHCPTPRKSRYVPRYRQEDITSLVKRKLFNDYNSGANVPQIFNCLASERNGVENVTFTKKDLQNIIARDKAEKMKEGDWNAMWKYFKAMSTDNENFFHKHRVGEDNRLTDVMWVDARSRAAYEEFGDVVVFDSTYLTNEYDLPFSNFVGVNHHGQTILLGCALLSHEDSETFEWLFTEWLSCMSNKKPIGFLTDQDAAMGKALREVMPDVRHRWCLWHILTKFSQKLGKYNDYELFKIELHNVIYNSLTQNEFEVQWTYVIKKYKLEGEIWLAGLYHGREMWVPTFFNGMFWAGMKSTQRSESINRFFDGFVDKHTRLFEFAPFYIKAVESRANDEQQADAADQRAVHPLATQYMVERAFRKVYTDAKFLEVQEQCNRVLYLTSLQTTMVSAEVAQHKLEDRVWVLCKETRKEFSTKYMRNYIVQINLETKLVECECKLFETDGILCRHIIKVYDMHDIQDVPDVYILRRWRKDVSRKHSRVKVVYHDPSKTEDVMKHDKLMLAYEPISLKASTKPECIKIVMDTLKALEKRLDQQLIGVEDMDVDETQDDVGTPGLTKTNKRRATTPKSVTNGCSQTKNKRTTKSTPKSVNKRNKSATPPDNVIVNDPVARNKPHRTPSCRHRSCVEPKKKTPIRRRRSKTNDVTGCSQELPTQGADDVEFTHTSPGGIEMLSQDGSLGYFTSNVGGDDGLDIVGDVCDDGLGLDNVDDLLCRNSLGWDN</sequence>
<dbReference type="InterPro" id="IPR018289">
    <property type="entry name" value="MULE_transposase_dom"/>
</dbReference>
<dbReference type="Pfam" id="PF04434">
    <property type="entry name" value="SWIM"/>
    <property type="match status" value="1"/>
</dbReference>
<gene>
    <name evidence="8" type="primary">LOC110791378</name>
</gene>
<feature type="region of interest" description="Disordered" evidence="5">
    <location>
        <begin position="753"/>
        <end position="859"/>
    </location>
</feature>
<evidence type="ECO:0000256" key="3">
    <source>
        <dbReference type="ARBA" id="ARBA00022833"/>
    </source>
</evidence>
<dbReference type="PANTHER" id="PTHR47718">
    <property type="entry name" value="OS01G0519700 PROTEIN"/>
    <property type="match status" value="1"/>
</dbReference>
<feature type="compositionally biased region" description="Polar residues" evidence="5">
    <location>
        <begin position="773"/>
        <end position="784"/>
    </location>
</feature>
<dbReference type="PROSITE" id="PS50966">
    <property type="entry name" value="ZF_SWIM"/>
    <property type="match status" value="1"/>
</dbReference>
<dbReference type="SMART" id="SM00575">
    <property type="entry name" value="ZnF_PMZ"/>
    <property type="match status" value="1"/>
</dbReference>
<evidence type="ECO:0000256" key="2">
    <source>
        <dbReference type="ARBA" id="ARBA00022771"/>
    </source>
</evidence>
<dbReference type="PANTHER" id="PTHR47718:SF13">
    <property type="entry name" value="OS09G0290500 PROTEIN"/>
    <property type="match status" value="1"/>
</dbReference>
<reference evidence="8" key="2">
    <citation type="submission" date="2025-08" db="UniProtKB">
        <authorList>
            <consortium name="RefSeq"/>
        </authorList>
    </citation>
    <scope>IDENTIFICATION</scope>
    <source>
        <tissue evidence="8">Leaf</tissue>
    </source>
</reference>
<keyword evidence="3" id="KW-0862">Zinc</keyword>